<evidence type="ECO:0000313" key="4">
    <source>
        <dbReference type="Proteomes" id="UP000235598"/>
    </source>
</evidence>
<dbReference type="Proteomes" id="UP000235598">
    <property type="component" value="Unassembled WGS sequence"/>
</dbReference>
<feature type="compositionally biased region" description="Basic and acidic residues" evidence="1">
    <location>
        <begin position="86"/>
        <end position="96"/>
    </location>
</feature>
<keyword evidence="2" id="KW-0732">Signal</keyword>
<accession>A0A2N6VLF6</accession>
<organism evidence="3 4">
    <name type="scientific">Brevibacterium paucivorans</name>
    <dbReference type="NCBI Taxonomy" id="170994"/>
    <lineage>
        <taxon>Bacteria</taxon>
        <taxon>Bacillati</taxon>
        <taxon>Actinomycetota</taxon>
        <taxon>Actinomycetes</taxon>
        <taxon>Micrococcales</taxon>
        <taxon>Brevibacteriaceae</taxon>
        <taxon>Brevibacterium</taxon>
    </lineage>
</organism>
<evidence type="ECO:0000256" key="1">
    <source>
        <dbReference type="SAM" id="MobiDB-lite"/>
    </source>
</evidence>
<feature type="compositionally biased region" description="Polar residues" evidence="1">
    <location>
        <begin position="67"/>
        <end position="76"/>
    </location>
</feature>
<proteinExistence type="predicted"/>
<sequence>MLKTKLPLAIAAGVVSVGLFSAPASAMPSLTGNVHDNNSSSTSDDVAQPEQLQSPAPVDSAPEEPEQTQPVQNESKPQADPVQNEPKPEPKPEPKRQLPPQPSYLDKDQIENARIIIGVGRAFNVSDRGIQIALMTAFQESDMYNLDHGDKDSKGLFQQRPKYNWGTEDEVQTRTFAAQSFYGVNPKVENAGLLDIPGWEKMSLNDAAQAVQRSGYPDRYGKWENLAWRTLKANDDAPKIHHAGPVE</sequence>
<feature type="compositionally biased region" description="Polar residues" evidence="1">
    <location>
        <begin position="29"/>
        <end position="54"/>
    </location>
</feature>
<feature type="signal peptide" evidence="2">
    <location>
        <begin position="1"/>
        <end position="26"/>
    </location>
</feature>
<comment type="caution">
    <text evidence="3">The sequence shown here is derived from an EMBL/GenBank/DDBJ whole genome shotgun (WGS) entry which is preliminary data.</text>
</comment>
<protein>
    <recommendedName>
        <fullName evidence="5">Peptidoglycan-binding protein</fullName>
    </recommendedName>
</protein>
<evidence type="ECO:0008006" key="5">
    <source>
        <dbReference type="Google" id="ProtNLM"/>
    </source>
</evidence>
<evidence type="ECO:0000256" key="2">
    <source>
        <dbReference type="SAM" id="SignalP"/>
    </source>
</evidence>
<dbReference type="RefSeq" id="WP_102238860.1">
    <property type="nucleotide sequence ID" value="NZ_PNHK01000003.1"/>
</dbReference>
<evidence type="ECO:0000313" key="3">
    <source>
        <dbReference type="EMBL" id="PMD04917.1"/>
    </source>
</evidence>
<gene>
    <name evidence="3" type="ORF">CJ199_07370</name>
</gene>
<reference evidence="3 4" key="1">
    <citation type="submission" date="2017-09" db="EMBL/GenBank/DDBJ databases">
        <title>Bacterial strain isolated from the female urinary microbiota.</title>
        <authorList>
            <person name="Thomas-White K."/>
            <person name="Kumar N."/>
            <person name="Forster S."/>
            <person name="Putonti C."/>
            <person name="Lawley T."/>
            <person name="Wolfe A.J."/>
        </authorList>
    </citation>
    <scope>NUCLEOTIDE SEQUENCE [LARGE SCALE GENOMIC DNA]</scope>
    <source>
        <strain evidence="3 4">UMB1301</strain>
    </source>
</reference>
<name>A0A2N6VLF6_9MICO</name>
<feature type="region of interest" description="Disordered" evidence="1">
    <location>
        <begin position="29"/>
        <end position="104"/>
    </location>
</feature>
<dbReference type="OrthoDB" id="5171895at2"/>
<feature type="chain" id="PRO_5014626845" description="Peptidoglycan-binding protein" evidence="2">
    <location>
        <begin position="27"/>
        <end position="247"/>
    </location>
</feature>
<dbReference type="AlphaFoldDB" id="A0A2N6VLF6"/>
<dbReference type="EMBL" id="PNHK01000003">
    <property type="protein sequence ID" value="PMD04917.1"/>
    <property type="molecule type" value="Genomic_DNA"/>
</dbReference>